<gene>
    <name evidence="1" type="ORF">Sjap_000432</name>
</gene>
<accession>A0AAP0KI17</accession>
<dbReference type="Proteomes" id="UP001417504">
    <property type="component" value="Unassembled WGS sequence"/>
</dbReference>
<name>A0AAP0KI17_9MAGN</name>
<keyword evidence="2" id="KW-1185">Reference proteome</keyword>
<protein>
    <submittedName>
        <fullName evidence="1">Uncharacterized protein</fullName>
    </submittedName>
</protein>
<dbReference type="EMBL" id="JBBNAE010000001">
    <property type="protein sequence ID" value="KAK9152952.1"/>
    <property type="molecule type" value="Genomic_DNA"/>
</dbReference>
<organism evidence="1 2">
    <name type="scientific">Stephania japonica</name>
    <dbReference type="NCBI Taxonomy" id="461633"/>
    <lineage>
        <taxon>Eukaryota</taxon>
        <taxon>Viridiplantae</taxon>
        <taxon>Streptophyta</taxon>
        <taxon>Embryophyta</taxon>
        <taxon>Tracheophyta</taxon>
        <taxon>Spermatophyta</taxon>
        <taxon>Magnoliopsida</taxon>
        <taxon>Ranunculales</taxon>
        <taxon>Menispermaceae</taxon>
        <taxon>Menispermoideae</taxon>
        <taxon>Cissampelideae</taxon>
        <taxon>Stephania</taxon>
    </lineage>
</organism>
<proteinExistence type="predicted"/>
<evidence type="ECO:0000313" key="2">
    <source>
        <dbReference type="Proteomes" id="UP001417504"/>
    </source>
</evidence>
<sequence length="92" mass="10173">MAGAVAVAAQGGGKSKKKSCVIDDDEYSIGTDLGNQEVELEVSEAATSRRRLSRIGRRMRKMRFLLLRLLSQDEQDEHIHATSNYESGCMKA</sequence>
<dbReference type="AlphaFoldDB" id="A0AAP0KI17"/>
<evidence type="ECO:0000313" key="1">
    <source>
        <dbReference type="EMBL" id="KAK9152952.1"/>
    </source>
</evidence>
<comment type="caution">
    <text evidence="1">The sequence shown here is derived from an EMBL/GenBank/DDBJ whole genome shotgun (WGS) entry which is preliminary data.</text>
</comment>
<reference evidence="1 2" key="1">
    <citation type="submission" date="2024-01" db="EMBL/GenBank/DDBJ databases">
        <title>Genome assemblies of Stephania.</title>
        <authorList>
            <person name="Yang L."/>
        </authorList>
    </citation>
    <scope>NUCLEOTIDE SEQUENCE [LARGE SCALE GENOMIC DNA]</scope>
    <source>
        <strain evidence="1">QJT</strain>
        <tissue evidence="1">Leaf</tissue>
    </source>
</reference>